<sequence length="176" mass="18708">MFNIFRHRDHQPADDEHLYAPVSGQLVTLDQVSDPVFASQAMGSGVGVVPADDQAQTITVTSPAAAKVTMVAKCKHAIGLTMANGLQILIHMGVDTVSLKGKPFEIMVEKGQPVQPGQALAQIDLQQIKAAALDPVIILAFTNAAEQLLRFSLTAKGNVAQGKPIGKMIPETEDDE</sequence>
<evidence type="ECO:0000256" key="2">
    <source>
        <dbReference type="ARBA" id="ARBA00022448"/>
    </source>
</evidence>
<proteinExistence type="predicted"/>
<feature type="domain" description="PTS EIIA type-1" evidence="7">
    <location>
        <begin position="34"/>
        <end position="143"/>
    </location>
</feature>
<dbReference type="PATRIC" id="fig|81857.3.peg.1267"/>
<dbReference type="PROSITE" id="PS00371">
    <property type="entry name" value="PTS_EIIA_TYPE_1_HIS"/>
    <property type="match status" value="1"/>
</dbReference>
<evidence type="ECO:0000256" key="6">
    <source>
        <dbReference type="ARBA" id="ARBA00022777"/>
    </source>
</evidence>
<dbReference type="InterPro" id="IPR001127">
    <property type="entry name" value="PTS_EIIA_1_perm"/>
</dbReference>
<dbReference type="Pfam" id="PF00358">
    <property type="entry name" value="PTS_EIIA_1"/>
    <property type="match status" value="1"/>
</dbReference>
<evidence type="ECO:0000256" key="5">
    <source>
        <dbReference type="ARBA" id="ARBA00022683"/>
    </source>
</evidence>
<name>A0A0R2FRQ1_9LACO</name>
<evidence type="ECO:0000259" key="7">
    <source>
        <dbReference type="PROSITE" id="PS51093"/>
    </source>
</evidence>
<evidence type="ECO:0000313" key="11">
    <source>
        <dbReference type="Proteomes" id="UP000051751"/>
    </source>
</evidence>
<dbReference type="InterPro" id="IPR011055">
    <property type="entry name" value="Dup_hybrid_motif"/>
</dbReference>
<accession>A0A0R2FRQ1</accession>
<keyword evidence="2" id="KW-0813">Transport</keyword>
<organism evidence="8 11">
    <name type="scientific">Lactobacillus selangorensis</name>
    <dbReference type="NCBI Taxonomy" id="81857"/>
    <lineage>
        <taxon>Bacteria</taxon>
        <taxon>Bacillati</taxon>
        <taxon>Bacillota</taxon>
        <taxon>Bacilli</taxon>
        <taxon>Lactobacillales</taxon>
        <taxon>Lactobacillaceae</taxon>
        <taxon>Lactobacillus</taxon>
    </lineage>
</organism>
<keyword evidence="6" id="KW-0418">Kinase</keyword>
<dbReference type="Proteomes" id="UP000051751">
    <property type="component" value="Unassembled WGS sequence"/>
</dbReference>
<keyword evidence="10" id="KW-1185">Reference proteome</keyword>
<evidence type="ECO:0000313" key="9">
    <source>
        <dbReference type="EMBL" id="KRN30042.1"/>
    </source>
</evidence>
<dbReference type="NCBIfam" id="TIGR00830">
    <property type="entry name" value="PTBA"/>
    <property type="match status" value="1"/>
</dbReference>
<keyword evidence="4" id="KW-0808">Transferase</keyword>
<reference evidence="10 11" key="1">
    <citation type="journal article" date="2015" name="Genome Announc.">
        <title>Expanding the biotechnology potential of lactobacilli through comparative genomics of 213 strains and associated genera.</title>
        <authorList>
            <person name="Sun Z."/>
            <person name="Harris H.M."/>
            <person name="McCann A."/>
            <person name="Guo C."/>
            <person name="Argimon S."/>
            <person name="Zhang W."/>
            <person name="Yang X."/>
            <person name="Jeffery I.B."/>
            <person name="Cooney J.C."/>
            <person name="Kagawa T.F."/>
            <person name="Liu W."/>
            <person name="Song Y."/>
            <person name="Salvetti E."/>
            <person name="Wrobel A."/>
            <person name="Rasinkangas P."/>
            <person name="Parkhill J."/>
            <person name="Rea M.C."/>
            <person name="O'Sullivan O."/>
            <person name="Ritari J."/>
            <person name="Douillard F.P."/>
            <person name="Paul Ross R."/>
            <person name="Yang R."/>
            <person name="Briner A.E."/>
            <person name="Felis G.E."/>
            <person name="de Vos W.M."/>
            <person name="Barrangou R."/>
            <person name="Klaenhammer T.R."/>
            <person name="Caufield P.W."/>
            <person name="Cui Y."/>
            <person name="Zhang H."/>
            <person name="O'Toole P.W."/>
        </authorList>
    </citation>
    <scope>NUCLEOTIDE SEQUENCE [LARGE SCALE GENOMIC DNA]</scope>
    <source>
        <strain evidence="8 11">ATCC BAA-66</strain>
        <strain evidence="9 10">DSM 13344</strain>
    </source>
</reference>
<dbReference type="PANTHER" id="PTHR45008:SF1">
    <property type="entry name" value="PTS SYSTEM GLUCOSE-SPECIFIC EIIA COMPONENT"/>
    <property type="match status" value="1"/>
</dbReference>
<comment type="caution">
    <text evidence="8">The sequence shown here is derived from an EMBL/GenBank/DDBJ whole genome shotgun (WGS) entry which is preliminary data.</text>
</comment>
<dbReference type="PANTHER" id="PTHR45008">
    <property type="entry name" value="PTS SYSTEM GLUCOSE-SPECIFIC EIIA COMPONENT"/>
    <property type="match status" value="1"/>
</dbReference>
<dbReference type="Proteomes" id="UP000051645">
    <property type="component" value="Unassembled WGS sequence"/>
</dbReference>
<evidence type="ECO:0000313" key="10">
    <source>
        <dbReference type="Proteomes" id="UP000051645"/>
    </source>
</evidence>
<evidence type="ECO:0000256" key="4">
    <source>
        <dbReference type="ARBA" id="ARBA00022679"/>
    </source>
</evidence>
<gene>
    <name evidence="8" type="ORF">IV38_GL001261</name>
    <name evidence="9" type="ORF">IV40_GL002071</name>
</gene>
<comment type="subcellular location">
    <subcellularLocation>
        <location evidence="1">Cytoplasm</location>
    </subcellularLocation>
</comment>
<dbReference type="GO" id="GO:0009401">
    <property type="term" value="P:phosphoenolpyruvate-dependent sugar phosphotransferase system"/>
    <property type="evidence" value="ECO:0007669"/>
    <property type="project" value="UniProtKB-KW"/>
</dbReference>
<dbReference type="EMBL" id="JQAT01000002">
    <property type="protein sequence ID" value="KRN29045.1"/>
    <property type="molecule type" value="Genomic_DNA"/>
</dbReference>
<dbReference type="AlphaFoldDB" id="A0A0R2FRQ1"/>
<dbReference type="STRING" id="81857.IV38_GL001261"/>
<keyword evidence="3" id="KW-0762">Sugar transport</keyword>
<dbReference type="Gene3D" id="2.70.70.10">
    <property type="entry name" value="Glucose Permease (Domain IIA)"/>
    <property type="match status" value="1"/>
</dbReference>
<dbReference type="SUPFAM" id="SSF51261">
    <property type="entry name" value="Duplicated hybrid motif"/>
    <property type="match status" value="1"/>
</dbReference>
<evidence type="ECO:0000313" key="8">
    <source>
        <dbReference type="EMBL" id="KRN29045.1"/>
    </source>
</evidence>
<dbReference type="InterPro" id="IPR050890">
    <property type="entry name" value="PTS_EIIA_component"/>
</dbReference>
<keyword evidence="5" id="KW-0598">Phosphotransferase system</keyword>
<evidence type="ECO:0000256" key="3">
    <source>
        <dbReference type="ARBA" id="ARBA00022597"/>
    </source>
</evidence>
<dbReference type="EMBL" id="JQAZ01000009">
    <property type="protein sequence ID" value="KRN30042.1"/>
    <property type="molecule type" value="Genomic_DNA"/>
</dbReference>
<protein>
    <recommendedName>
        <fullName evidence="7">PTS EIIA type-1 domain-containing protein</fullName>
    </recommendedName>
</protein>
<dbReference type="OrthoDB" id="9769191at2"/>
<dbReference type="GO" id="GO:0005737">
    <property type="term" value="C:cytoplasm"/>
    <property type="evidence" value="ECO:0007669"/>
    <property type="project" value="UniProtKB-SubCell"/>
</dbReference>
<evidence type="ECO:0000256" key="1">
    <source>
        <dbReference type="ARBA" id="ARBA00004496"/>
    </source>
</evidence>
<dbReference type="GO" id="GO:0016301">
    <property type="term" value="F:kinase activity"/>
    <property type="evidence" value="ECO:0007669"/>
    <property type="project" value="UniProtKB-KW"/>
</dbReference>
<dbReference type="PROSITE" id="PS51093">
    <property type="entry name" value="PTS_EIIA_TYPE_1"/>
    <property type="match status" value="1"/>
</dbReference>
<dbReference type="RefSeq" id="WP_057771118.1">
    <property type="nucleotide sequence ID" value="NZ_JQAT01000002.1"/>
</dbReference>